<gene>
    <name evidence="12" type="primary">serS</name>
    <name evidence="17" type="ORF">B9N49_00390</name>
</gene>
<feature type="binding site" evidence="13">
    <location>
        <position position="381"/>
    </location>
    <ligand>
        <name>L-serine</name>
        <dbReference type="ChEBI" id="CHEBI:33384"/>
    </ligand>
</feature>
<dbReference type="InterPro" id="IPR002317">
    <property type="entry name" value="Ser-tRNA-ligase_type_1"/>
</dbReference>
<sequence>MLDIKRIRNNPEEIVEALKKRRGEYPIQKLLETDEKRREVIQKVESMKAEQNKLSKQVPQMKKNGEDTTELFKNLKKLSDDIKSLDDDLKNIDEEIREYLMEIPNTPNKDVPVGLDDTENLEMRKWGEPRKFDFDIKAHWDLGVDLDILDFERATKISKSRFSVFKGKGARLERALMNFMVDLHTDKQGYTEMNTPVLMSPSAMMGTGQIPKFKEDMFYCEKDDMYLAPTAEVPVTNLLGGEILEQGSLPIYYTAFTQCFRREAGSAGRDTRGLIRNHQFEKVEMVKFVEPATSYDELEKLTNNAEEILQLLEIPYRVVRLCSGDLGFSSAMTYDIEVWMPSYNRYVEISSCSNFEDFQARRANIRYRDENNKPQYVHTLNGSGLAIGRCFAAVIENYQQADGSIKIPEVLQKYTGFDIID</sequence>
<proteinExistence type="inferred from homology"/>
<dbReference type="GO" id="GO:0016260">
    <property type="term" value="P:selenocysteine biosynthetic process"/>
    <property type="evidence" value="ECO:0007669"/>
    <property type="project" value="UniProtKB-UniRule"/>
</dbReference>
<dbReference type="PROSITE" id="PS50862">
    <property type="entry name" value="AA_TRNA_LIGASE_II"/>
    <property type="match status" value="1"/>
</dbReference>
<dbReference type="AlphaFoldDB" id="A0A233V9Q3"/>
<evidence type="ECO:0000256" key="8">
    <source>
        <dbReference type="ARBA" id="ARBA00022917"/>
    </source>
</evidence>
<dbReference type="Proteomes" id="UP000215413">
    <property type="component" value="Unassembled WGS sequence"/>
</dbReference>
<feature type="binding site" evidence="12 14">
    <location>
        <begin position="261"/>
        <end position="263"/>
    </location>
    <ligand>
        <name>ATP</name>
        <dbReference type="ChEBI" id="CHEBI:30616"/>
    </ligand>
</feature>
<dbReference type="CDD" id="cd00770">
    <property type="entry name" value="SerRS_core"/>
    <property type="match status" value="1"/>
</dbReference>
<evidence type="ECO:0000256" key="6">
    <source>
        <dbReference type="ARBA" id="ARBA00022741"/>
    </source>
</evidence>
<evidence type="ECO:0000256" key="4">
    <source>
        <dbReference type="ARBA" id="ARBA00022490"/>
    </source>
</evidence>
<dbReference type="InterPro" id="IPR033729">
    <property type="entry name" value="SerRS_core"/>
</dbReference>
<dbReference type="PRINTS" id="PR00981">
    <property type="entry name" value="TRNASYNTHSER"/>
</dbReference>
<comment type="similarity">
    <text evidence="3 12">Belongs to the class-II aminoacyl-tRNA synthetase family. Type-1 seryl-tRNA synthetase subfamily.</text>
</comment>
<dbReference type="InterPro" id="IPR015866">
    <property type="entry name" value="Ser-tRNA-synth_1_N"/>
</dbReference>
<dbReference type="RefSeq" id="WP_094205059.1">
    <property type="nucleotide sequence ID" value="NZ_JAWESE010000006.1"/>
</dbReference>
<dbReference type="GO" id="GO:0005737">
    <property type="term" value="C:cytoplasm"/>
    <property type="evidence" value="ECO:0007669"/>
    <property type="project" value="UniProtKB-SubCell"/>
</dbReference>
<comment type="subcellular location">
    <subcellularLocation>
        <location evidence="1 12">Cytoplasm</location>
    </subcellularLocation>
</comment>
<dbReference type="InterPro" id="IPR002314">
    <property type="entry name" value="aa-tRNA-synt_IIb"/>
</dbReference>
<comment type="subunit">
    <text evidence="12">Homodimer. The tRNA molecule binds across the dimer.</text>
</comment>
<dbReference type="HAMAP" id="MF_00176">
    <property type="entry name" value="Ser_tRNA_synth_type1"/>
    <property type="match status" value="1"/>
</dbReference>
<feature type="coiled-coil region" evidence="15">
    <location>
        <begin position="30"/>
        <end position="102"/>
    </location>
</feature>
<evidence type="ECO:0000256" key="12">
    <source>
        <dbReference type="HAMAP-Rule" id="MF_00176"/>
    </source>
</evidence>
<dbReference type="SUPFAM" id="SSF46589">
    <property type="entry name" value="tRNA-binding arm"/>
    <property type="match status" value="1"/>
</dbReference>
<evidence type="ECO:0000313" key="18">
    <source>
        <dbReference type="Proteomes" id="UP000215413"/>
    </source>
</evidence>
<accession>A0A233V9Q3</accession>
<comment type="caution">
    <text evidence="17">The sequence shown here is derived from an EMBL/GenBank/DDBJ whole genome shotgun (WGS) entry which is preliminary data.</text>
</comment>
<dbReference type="GO" id="GO:0005524">
    <property type="term" value="F:ATP binding"/>
    <property type="evidence" value="ECO:0007669"/>
    <property type="project" value="UniProtKB-UniRule"/>
</dbReference>
<protein>
    <recommendedName>
        <fullName evidence="12">Serine--tRNA ligase</fullName>
        <ecNumber evidence="12">6.1.1.11</ecNumber>
    </recommendedName>
    <alternativeName>
        <fullName evidence="12">Seryl-tRNA synthetase</fullName>
        <shortName evidence="12">SerRS</shortName>
    </alternativeName>
    <alternativeName>
        <fullName evidence="12">Seryl-tRNA(Ser/Sec) synthetase</fullName>
    </alternativeName>
</protein>
<dbReference type="PANTHER" id="PTHR43697:SF1">
    <property type="entry name" value="SERINE--TRNA LIGASE"/>
    <property type="match status" value="1"/>
</dbReference>
<dbReference type="Gene3D" id="3.30.930.10">
    <property type="entry name" value="Bira Bifunctional Protein, Domain 2"/>
    <property type="match status" value="1"/>
</dbReference>
<comment type="pathway">
    <text evidence="2 12">Aminoacyl-tRNA biosynthesis; selenocysteinyl-tRNA(Sec) biosynthesis; L-seryl-tRNA(Sec) from L-serine and tRNA(Sec): step 1/1.</text>
</comment>
<dbReference type="PANTHER" id="PTHR43697">
    <property type="entry name" value="SERYL-TRNA SYNTHETASE"/>
    <property type="match status" value="1"/>
</dbReference>
<comment type="catalytic activity">
    <reaction evidence="11 12">
        <text>tRNA(Ser) + L-serine + ATP = L-seryl-tRNA(Ser) + AMP + diphosphate + H(+)</text>
        <dbReference type="Rhea" id="RHEA:12292"/>
        <dbReference type="Rhea" id="RHEA-COMP:9669"/>
        <dbReference type="Rhea" id="RHEA-COMP:9703"/>
        <dbReference type="ChEBI" id="CHEBI:15378"/>
        <dbReference type="ChEBI" id="CHEBI:30616"/>
        <dbReference type="ChEBI" id="CHEBI:33019"/>
        <dbReference type="ChEBI" id="CHEBI:33384"/>
        <dbReference type="ChEBI" id="CHEBI:78442"/>
        <dbReference type="ChEBI" id="CHEBI:78533"/>
        <dbReference type="ChEBI" id="CHEBI:456215"/>
        <dbReference type="EC" id="6.1.1.11"/>
    </reaction>
</comment>
<evidence type="ECO:0000256" key="3">
    <source>
        <dbReference type="ARBA" id="ARBA00010728"/>
    </source>
</evidence>
<keyword evidence="15" id="KW-0175">Coiled coil</keyword>
<evidence type="ECO:0000256" key="11">
    <source>
        <dbReference type="ARBA" id="ARBA00048823"/>
    </source>
</evidence>
<dbReference type="UniPathway" id="UPA00906">
    <property type="reaction ID" value="UER00895"/>
</dbReference>
<feature type="binding site" evidence="13">
    <location>
        <position position="230"/>
    </location>
    <ligand>
        <name>L-serine</name>
        <dbReference type="ChEBI" id="CHEBI:33384"/>
    </ligand>
</feature>
<dbReference type="EC" id="6.1.1.11" evidence="12"/>
<evidence type="ECO:0000256" key="14">
    <source>
        <dbReference type="PIRSR" id="PIRSR001529-2"/>
    </source>
</evidence>
<feature type="domain" description="Aminoacyl-transfer RNA synthetases class-II family profile" evidence="16">
    <location>
        <begin position="171"/>
        <end position="408"/>
    </location>
</feature>
<evidence type="ECO:0000256" key="10">
    <source>
        <dbReference type="ARBA" id="ARBA00047929"/>
    </source>
</evidence>
<comment type="caution">
    <text evidence="12">Lacks conserved residue(s) required for the propagation of feature annotation.</text>
</comment>
<evidence type="ECO:0000256" key="13">
    <source>
        <dbReference type="PIRSR" id="PIRSR001529-1"/>
    </source>
</evidence>
<name>A0A233V9Q3_FINMA</name>
<feature type="binding site" evidence="12">
    <location>
        <begin position="230"/>
        <end position="232"/>
    </location>
    <ligand>
        <name>L-serine</name>
        <dbReference type="ChEBI" id="CHEBI:33384"/>
    </ligand>
</feature>
<evidence type="ECO:0000256" key="7">
    <source>
        <dbReference type="ARBA" id="ARBA00022840"/>
    </source>
</evidence>
<dbReference type="GO" id="GO:0140096">
    <property type="term" value="F:catalytic activity, acting on a protein"/>
    <property type="evidence" value="ECO:0007669"/>
    <property type="project" value="UniProtKB-ARBA"/>
</dbReference>
<dbReference type="Pfam" id="PF02403">
    <property type="entry name" value="Seryl_tRNA_N"/>
    <property type="match status" value="1"/>
</dbReference>
<dbReference type="InterPro" id="IPR010978">
    <property type="entry name" value="tRNA-bd_arm"/>
</dbReference>
<dbReference type="InterPro" id="IPR042103">
    <property type="entry name" value="SerRS_1_N_sf"/>
</dbReference>
<dbReference type="InterPro" id="IPR006195">
    <property type="entry name" value="aa-tRNA-synth_II"/>
</dbReference>
<comment type="catalytic activity">
    <reaction evidence="10 12">
        <text>tRNA(Sec) + L-serine + ATP = L-seryl-tRNA(Sec) + AMP + diphosphate + H(+)</text>
        <dbReference type="Rhea" id="RHEA:42580"/>
        <dbReference type="Rhea" id="RHEA-COMP:9742"/>
        <dbReference type="Rhea" id="RHEA-COMP:10128"/>
        <dbReference type="ChEBI" id="CHEBI:15378"/>
        <dbReference type="ChEBI" id="CHEBI:30616"/>
        <dbReference type="ChEBI" id="CHEBI:33019"/>
        <dbReference type="ChEBI" id="CHEBI:33384"/>
        <dbReference type="ChEBI" id="CHEBI:78442"/>
        <dbReference type="ChEBI" id="CHEBI:78533"/>
        <dbReference type="ChEBI" id="CHEBI:456215"/>
        <dbReference type="EC" id="6.1.1.11"/>
    </reaction>
</comment>
<keyword evidence="4 12" id="KW-0963">Cytoplasm</keyword>
<keyword evidence="7 12" id="KW-0067">ATP-binding</keyword>
<dbReference type="GO" id="GO:0006434">
    <property type="term" value="P:seryl-tRNA aminoacylation"/>
    <property type="evidence" value="ECO:0007669"/>
    <property type="project" value="UniProtKB-UniRule"/>
</dbReference>
<comment type="domain">
    <text evidence="12">Consists of two distinct domains, a catalytic core and a N-terminal extension that is involved in tRNA binding.</text>
</comment>
<dbReference type="GO" id="GO:0004828">
    <property type="term" value="F:serine-tRNA ligase activity"/>
    <property type="evidence" value="ECO:0007669"/>
    <property type="project" value="UniProtKB-UniRule"/>
</dbReference>
<keyword evidence="6 12" id="KW-0547">Nucleotide-binding</keyword>
<dbReference type="SUPFAM" id="SSF55681">
    <property type="entry name" value="Class II aaRS and biotin synthetases"/>
    <property type="match status" value="1"/>
</dbReference>
<dbReference type="NCBIfam" id="TIGR00414">
    <property type="entry name" value="serS"/>
    <property type="match status" value="1"/>
</dbReference>
<dbReference type="PIRSF" id="PIRSF001529">
    <property type="entry name" value="Ser-tRNA-synth_IIa"/>
    <property type="match status" value="1"/>
</dbReference>
<dbReference type="Gene3D" id="1.10.287.40">
    <property type="entry name" value="Serine-tRNA synthetase, tRNA binding domain"/>
    <property type="match status" value="1"/>
</dbReference>
<dbReference type="EMBL" id="NDYC01000004">
    <property type="protein sequence ID" value="OXZ29115.1"/>
    <property type="molecule type" value="Genomic_DNA"/>
</dbReference>
<evidence type="ECO:0000256" key="15">
    <source>
        <dbReference type="SAM" id="Coils"/>
    </source>
</evidence>
<evidence type="ECO:0000256" key="2">
    <source>
        <dbReference type="ARBA" id="ARBA00005045"/>
    </source>
</evidence>
<dbReference type="GO" id="GO:0016740">
    <property type="term" value="F:transferase activity"/>
    <property type="evidence" value="ECO:0007669"/>
    <property type="project" value="UniProtKB-ARBA"/>
</dbReference>
<feature type="binding site" evidence="13">
    <location>
        <position position="261"/>
    </location>
    <ligand>
        <name>L-serine</name>
        <dbReference type="ChEBI" id="CHEBI:33384"/>
    </ligand>
</feature>
<dbReference type="InterPro" id="IPR045864">
    <property type="entry name" value="aa-tRNA-synth_II/BPL/LPL"/>
</dbReference>
<evidence type="ECO:0000313" key="17">
    <source>
        <dbReference type="EMBL" id="OXZ29115.1"/>
    </source>
</evidence>
<organism evidence="17 18">
    <name type="scientific">Finegoldia magna</name>
    <name type="common">Peptostreptococcus magnus</name>
    <dbReference type="NCBI Taxonomy" id="1260"/>
    <lineage>
        <taxon>Bacteria</taxon>
        <taxon>Bacillati</taxon>
        <taxon>Bacillota</taxon>
        <taxon>Tissierellia</taxon>
        <taxon>Tissierellales</taxon>
        <taxon>Peptoniphilaceae</taxon>
        <taxon>Finegoldia</taxon>
    </lineage>
</organism>
<evidence type="ECO:0000256" key="9">
    <source>
        <dbReference type="ARBA" id="ARBA00023146"/>
    </source>
</evidence>
<feature type="binding site" evidence="12 13">
    <location>
        <position position="284"/>
    </location>
    <ligand>
        <name>L-serine</name>
        <dbReference type="ChEBI" id="CHEBI:33384"/>
    </ligand>
</feature>
<feature type="binding site" evidence="12 14">
    <location>
        <begin position="348"/>
        <end position="351"/>
    </location>
    <ligand>
        <name>ATP</name>
        <dbReference type="ChEBI" id="CHEBI:30616"/>
    </ligand>
</feature>
<keyword evidence="9 12" id="KW-0030">Aminoacyl-tRNA synthetase</keyword>
<evidence type="ECO:0000259" key="16">
    <source>
        <dbReference type="PROSITE" id="PS50862"/>
    </source>
</evidence>
<feature type="binding site" evidence="12">
    <location>
        <position position="383"/>
    </location>
    <ligand>
        <name>L-serine</name>
        <dbReference type="ChEBI" id="CHEBI:33384"/>
    </ligand>
</feature>
<evidence type="ECO:0000256" key="5">
    <source>
        <dbReference type="ARBA" id="ARBA00022598"/>
    </source>
</evidence>
<dbReference type="Pfam" id="PF00587">
    <property type="entry name" value="tRNA-synt_2b"/>
    <property type="match status" value="1"/>
</dbReference>
<keyword evidence="5 12" id="KW-0436">Ligase</keyword>
<keyword evidence="8 12" id="KW-0648">Protein biosynthesis</keyword>
<reference evidence="18" key="1">
    <citation type="submission" date="2017-04" db="EMBL/GenBank/DDBJ databases">
        <title>Finegoldia magna isolated from orthopedic joint implant-associated infections.</title>
        <authorList>
            <person name="Bjorklund S."/>
            <person name="Bruggemann H."/>
            <person name="Jensen A."/>
            <person name="Hellmark B."/>
            <person name="Soderquist B."/>
        </authorList>
    </citation>
    <scope>NUCLEOTIDE SEQUENCE [LARGE SCALE GENOMIC DNA]</scope>
    <source>
        <strain evidence="18">CCUG 54800</strain>
    </source>
</reference>
<evidence type="ECO:0000256" key="1">
    <source>
        <dbReference type="ARBA" id="ARBA00004496"/>
    </source>
</evidence>
<comment type="function">
    <text evidence="12">Catalyzes the attachment of serine to tRNA(Ser). Is also able to aminoacylate tRNA(Sec) with serine, to form the misacylated tRNA L-seryl-tRNA(Sec), which will be further converted into selenocysteinyl-tRNA(Sec).</text>
</comment>